<organism evidence="1 2">
    <name type="scientific">Massilia mucilaginosa</name>
    <dbReference type="NCBI Taxonomy" id="2609282"/>
    <lineage>
        <taxon>Bacteria</taxon>
        <taxon>Pseudomonadati</taxon>
        <taxon>Pseudomonadota</taxon>
        <taxon>Betaproteobacteria</taxon>
        <taxon>Burkholderiales</taxon>
        <taxon>Oxalobacteraceae</taxon>
        <taxon>Telluria group</taxon>
        <taxon>Massilia</taxon>
    </lineage>
</organism>
<name>A0ABX0P405_9BURK</name>
<evidence type="ECO:0000313" key="1">
    <source>
        <dbReference type="EMBL" id="NHZ94027.1"/>
    </source>
</evidence>
<reference evidence="1 2" key="1">
    <citation type="submission" date="2019-10" db="EMBL/GenBank/DDBJ databases">
        <title>Taxonomy of Antarctic Massilia spp.: description of Massilia rubra sp. nov., Massilia aquatica sp. nov., Massilia mucilaginosa sp. nov., Massilia frigida sp. nov. isolated from streams, lakes and regoliths.</title>
        <authorList>
            <person name="Holochova P."/>
            <person name="Sedlacek I."/>
            <person name="Kralova S."/>
            <person name="Maslanova I."/>
            <person name="Busse H.-J."/>
            <person name="Stankova E."/>
            <person name="Vrbovska V."/>
            <person name="Kovarovic V."/>
            <person name="Bartak M."/>
            <person name="Svec P."/>
            <person name="Pantucek R."/>
        </authorList>
    </citation>
    <scope>NUCLEOTIDE SEQUENCE [LARGE SCALE GENOMIC DNA]</scope>
    <source>
        <strain evidence="1 2">CCM 8733</strain>
    </source>
</reference>
<dbReference type="EMBL" id="WHJH01000204">
    <property type="protein sequence ID" value="NHZ94027.1"/>
    <property type="molecule type" value="Genomic_DNA"/>
</dbReference>
<feature type="non-terminal residue" evidence="1">
    <location>
        <position position="137"/>
    </location>
</feature>
<dbReference type="RefSeq" id="WP_166882690.1">
    <property type="nucleotide sequence ID" value="NZ_WHJH01000204.1"/>
</dbReference>
<comment type="caution">
    <text evidence="1">The sequence shown here is derived from an EMBL/GenBank/DDBJ whole genome shotgun (WGS) entry which is preliminary data.</text>
</comment>
<dbReference type="Proteomes" id="UP000609726">
    <property type="component" value="Unassembled WGS sequence"/>
</dbReference>
<gene>
    <name evidence="1" type="ORF">F2P45_34350</name>
</gene>
<evidence type="ECO:0008006" key="3">
    <source>
        <dbReference type="Google" id="ProtNLM"/>
    </source>
</evidence>
<sequence>MNPATLTIQPLGDLLPLFDAASLAATGNPASPALDDMLRVHREFTARGIDTRRTLDDSMLYAMLAARRFEQAGAFVSIRPHIADLPIPQVVDPLGPSFKGRSVFAYDAVRNSLTRISLPLQSGKELVMVVGAGCHNS</sequence>
<evidence type="ECO:0000313" key="2">
    <source>
        <dbReference type="Proteomes" id="UP000609726"/>
    </source>
</evidence>
<protein>
    <recommendedName>
        <fullName evidence="3">Ornithine cyclodeaminase</fullName>
    </recommendedName>
</protein>
<accession>A0ABX0P405</accession>
<keyword evidence="2" id="KW-1185">Reference proteome</keyword>
<proteinExistence type="predicted"/>